<dbReference type="Proteomes" id="UP000244937">
    <property type="component" value="Chromosome"/>
</dbReference>
<feature type="compositionally biased region" description="Polar residues" evidence="1">
    <location>
        <begin position="85"/>
        <end position="105"/>
    </location>
</feature>
<dbReference type="OrthoDB" id="1100725at2"/>
<dbReference type="AlphaFoldDB" id="A0A2S1SFH6"/>
<sequence length="359" mass="40749">MKKKLEADLISIAHRILKLKNKSELDQLYLETQQLYEKLAVLKFVENHFADAKPTIGHQEVTGALQVVFDQQQDASAENHDDNASAENTPEQQTQTEAISEPQNPEQEAEATDEEHESNPEVAEEALVAIEDEPADENKDIANGEETPEEEALTSEDESIQSETKAEEQPSFDLEFEKKQDAPKETPKNQISFEDFLGNYTEPVFEKVSDKKEQAAVEETAAAIEEEEKPAPAEESNEVDTEETTDTGNEEVLEDEPEEEETPTEEKLPEPTYEPVQPATDKPLRSFTFGLNDRVGFEKHLFGGSSEDMNRVVSQLSTFDSFDEARDFIEDMVKPDYNNWDGKDDYAQRFMDIIERKFN</sequence>
<feature type="compositionally biased region" description="Acidic residues" evidence="1">
    <location>
        <begin position="107"/>
        <end position="116"/>
    </location>
</feature>
<feature type="region of interest" description="Disordered" evidence="1">
    <location>
        <begin position="73"/>
        <end position="287"/>
    </location>
</feature>
<evidence type="ECO:0000313" key="3">
    <source>
        <dbReference type="Proteomes" id="UP000244937"/>
    </source>
</evidence>
<feature type="compositionally biased region" description="Basic and acidic residues" evidence="1">
    <location>
        <begin position="175"/>
        <end position="187"/>
    </location>
</feature>
<feature type="compositionally biased region" description="Acidic residues" evidence="1">
    <location>
        <begin position="146"/>
        <end position="160"/>
    </location>
</feature>
<dbReference type="KEGG" id="fpal:HYN49_04170"/>
<dbReference type="RefSeq" id="WP_108902949.1">
    <property type="nucleotide sequence ID" value="NZ_CP029187.1"/>
</dbReference>
<reference evidence="2 3" key="1">
    <citation type="submission" date="2018-05" db="EMBL/GenBank/DDBJ databases">
        <title>Genome sequencing of Flavobacterium sp. HYN0049.</title>
        <authorList>
            <person name="Yi H."/>
            <person name="Baek C."/>
        </authorList>
    </citation>
    <scope>NUCLEOTIDE SEQUENCE [LARGE SCALE GENOMIC DNA]</scope>
    <source>
        <strain evidence="2 3">HYN0049</strain>
    </source>
</reference>
<gene>
    <name evidence="2" type="ORF">HYN49_04170</name>
</gene>
<accession>A0A2S1SFH6</accession>
<feature type="compositionally biased region" description="Acidic residues" evidence="1">
    <location>
        <begin position="235"/>
        <end position="263"/>
    </location>
</feature>
<organism evidence="2 3">
    <name type="scientific">Flavobacterium pallidum</name>
    <dbReference type="NCBI Taxonomy" id="2172098"/>
    <lineage>
        <taxon>Bacteria</taxon>
        <taxon>Pseudomonadati</taxon>
        <taxon>Bacteroidota</taxon>
        <taxon>Flavobacteriia</taxon>
        <taxon>Flavobacteriales</taxon>
        <taxon>Flavobacteriaceae</taxon>
        <taxon>Flavobacterium</taxon>
    </lineage>
</organism>
<keyword evidence="3" id="KW-1185">Reference proteome</keyword>
<feature type="compositionally biased region" description="Basic and acidic residues" evidence="1">
    <location>
        <begin position="204"/>
        <end position="215"/>
    </location>
</feature>
<evidence type="ECO:0000256" key="1">
    <source>
        <dbReference type="SAM" id="MobiDB-lite"/>
    </source>
</evidence>
<name>A0A2S1SFH6_9FLAO</name>
<dbReference type="EMBL" id="CP029187">
    <property type="protein sequence ID" value="AWI25154.1"/>
    <property type="molecule type" value="Genomic_DNA"/>
</dbReference>
<evidence type="ECO:0000313" key="2">
    <source>
        <dbReference type="EMBL" id="AWI25154.1"/>
    </source>
</evidence>
<proteinExistence type="predicted"/>
<protein>
    <submittedName>
        <fullName evidence="2">Uncharacterized protein</fullName>
    </submittedName>
</protein>